<dbReference type="Pfam" id="PF00300">
    <property type="entry name" value="His_Phos_1"/>
    <property type="match status" value="1"/>
</dbReference>
<evidence type="ECO:0000313" key="2">
    <source>
        <dbReference type="EMBL" id="MDV2468458.1"/>
    </source>
</evidence>
<organism evidence="2 3">
    <name type="scientific">Acinetobacter chinensis</name>
    <dbReference type="NCBI Taxonomy" id="2004650"/>
    <lineage>
        <taxon>Bacteria</taxon>
        <taxon>Pseudomonadati</taxon>
        <taxon>Pseudomonadota</taxon>
        <taxon>Gammaproteobacteria</taxon>
        <taxon>Moraxellales</taxon>
        <taxon>Moraxellaceae</taxon>
        <taxon>Acinetobacter</taxon>
    </lineage>
</organism>
<sequence>MMELQIDLLRHGETTLSHTLRGSTDDALTQNGFRQMWQTIDQAWNPSDSCPWQMIFSSDLLRCQSFAEQLQARTQSPLILDAQLQEMHFGDWEGRSTQDIYEQNAELLANFWRQPSMYHPPNAEKYADFQQRVLNAVQDIYQQMKRQHISRALVVTHGGVIKFLKCLALQQPLDDLLKMTAPLGQLCSMQLLLDEQSDQYHFRLLEAHE</sequence>
<keyword evidence="3" id="KW-1185">Reference proteome</keyword>
<dbReference type="PANTHER" id="PTHR46517">
    <property type="entry name" value="FRUCTOSE-2,6-BISPHOSPHATASE TIGAR"/>
    <property type="match status" value="1"/>
</dbReference>
<dbReference type="PIRSF" id="PIRSF000709">
    <property type="entry name" value="6PFK_2-Ptase"/>
    <property type="match status" value="1"/>
</dbReference>
<evidence type="ECO:0000256" key="1">
    <source>
        <dbReference type="ARBA" id="ARBA00022801"/>
    </source>
</evidence>
<evidence type="ECO:0000313" key="3">
    <source>
        <dbReference type="Proteomes" id="UP001278188"/>
    </source>
</evidence>
<keyword evidence="1" id="KW-0378">Hydrolase</keyword>
<dbReference type="InterPro" id="IPR029033">
    <property type="entry name" value="His_PPase_superfam"/>
</dbReference>
<comment type="caution">
    <text evidence="2">The sequence shown here is derived from an EMBL/GenBank/DDBJ whole genome shotgun (WGS) entry which is preliminary data.</text>
</comment>
<dbReference type="InterPro" id="IPR051695">
    <property type="entry name" value="Phosphoglycerate_Mutase"/>
</dbReference>
<dbReference type="Gene3D" id="3.40.50.1240">
    <property type="entry name" value="Phosphoglycerate mutase-like"/>
    <property type="match status" value="1"/>
</dbReference>
<reference evidence="2 3" key="1">
    <citation type="submission" date="2023-06" db="EMBL/GenBank/DDBJ databases">
        <title>Genomic Analysis of Acinetobacter Strains Recovered from South Australian Aquatic Samples provides Insights into the Circulation of Antibiotic Resistance determinants in the Environment.</title>
        <authorList>
            <person name="Tobin L."/>
            <person name="Jarocki V.M."/>
            <person name="Kenyon J."/>
            <person name="Drigo B."/>
            <person name="Donner E."/>
            <person name="Djordjevic S.P."/>
            <person name="Hamidian M."/>
        </authorList>
    </citation>
    <scope>NUCLEOTIDE SEQUENCE [LARGE SCALE GENOMIC DNA]</scope>
    <source>
        <strain evidence="2 3">SAAc652</strain>
    </source>
</reference>
<proteinExistence type="predicted"/>
<dbReference type="InterPro" id="IPR013078">
    <property type="entry name" value="His_Pase_superF_clade-1"/>
</dbReference>
<dbReference type="SMART" id="SM00855">
    <property type="entry name" value="PGAM"/>
    <property type="match status" value="1"/>
</dbReference>
<dbReference type="SUPFAM" id="SSF53254">
    <property type="entry name" value="Phosphoglycerate mutase-like"/>
    <property type="match status" value="1"/>
</dbReference>
<dbReference type="EMBL" id="JASVDY010000001">
    <property type="protein sequence ID" value="MDV2468458.1"/>
    <property type="molecule type" value="Genomic_DNA"/>
</dbReference>
<name>A0ABU3WEG1_9GAMM</name>
<gene>
    <name evidence="2" type="ORF">QR674_05625</name>
</gene>
<accession>A0ABU3WEG1</accession>
<dbReference type="PANTHER" id="PTHR46517:SF1">
    <property type="entry name" value="FRUCTOSE-2,6-BISPHOSPHATASE TIGAR"/>
    <property type="match status" value="1"/>
</dbReference>
<dbReference type="CDD" id="cd07067">
    <property type="entry name" value="HP_PGM_like"/>
    <property type="match status" value="1"/>
</dbReference>
<protein>
    <submittedName>
        <fullName evidence="2">Histidine phosphatase family protein</fullName>
    </submittedName>
</protein>
<dbReference type="Proteomes" id="UP001278188">
    <property type="component" value="Unassembled WGS sequence"/>
</dbReference>